<dbReference type="Gene3D" id="1.10.10.10">
    <property type="entry name" value="Winged helix-like DNA-binding domain superfamily/Winged helix DNA-binding domain"/>
    <property type="match status" value="1"/>
</dbReference>
<reference evidence="2 3" key="1">
    <citation type="submission" date="2015-03" db="EMBL/GenBank/DDBJ databases">
        <title>Genome sequencing of Methylobacterium aquaticum DSM16371 type strain.</title>
        <authorList>
            <person name="Chaudhry V."/>
            <person name="Patil P.B."/>
        </authorList>
    </citation>
    <scope>NUCLEOTIDE SEQUENCE [LARGE SCALE GENOMIC DNA]</scope>
    <source>
        <strain evidence="2 3">DSM 16371</strain>
    </source>
</reference>
<dbReference type="GO" id="GO:0003700">
    <property type="term" value="F:DNA-binding transcription factor activity"/>
    <property type="evidence" value="ECO:0007669"/>
    <property type="project" value="InterPro"/>
</dbReference>
<dbReference type="RefSeq" id="WP_048462058.1">
    <property type="nucleotide sequence ID" value="NZ_JBNTQU010000063.1"/>
</dbReference>
<dbReference type="EMBL" id="LABX01000011">
    <property type="protein sequence ID" value="KMO41083.1"/>
    <property type="molecule type" value="Genomic_DNA"/>
</dbReference>
<dbReference type="PROSITE" id="PS50995">
    <property type="entry name" value="HTH_MARR_2"/>
    <property type="match status" value="1"/>
</dbReference>
<sequence length="156" mass="17113">MEAILPSWPPCTNDILRRATRHLGQLYDEAFAPTGLKSTQLVLMFQIARLTGDEGPTLQTVAAHVGVGVSALTYALRPLQRDGLVDLVPDLKDKRAKHAVLTALGRERLDEGIKLWSEANRRVETLLGPDDAKLLRNLAERVSSDAFSSAFKAGLR</sequence>
<dbReference type="Proteomes" id="UP000035929">
    <property type="component" value="Unassembled WGS sequence"/>
</dbReference>
<accession>A0A0J6T6C1</accession>
<dbReference type="OrthoDB" id="2287011at2"/>
<feature type="domain" description="HTH marR-type" evidence="1">
    <location>
        <begin position="9"/>
        <end position="144"/>
    </location>
</feature>
<dbReference type="AlphaFoldDB" id="A0A0J6T6C1"/>
<evidence type="ECO:0000313" key="3">
    <source>
        <dbReference type="Proteomes" id="UP000035929"/>
    </source>
</evidence>
<dbReference type="PANTHER" id="PTHR33164:SF105">
    <property type="entry name" value="TRANSCRIPTIONAL REPRESSOR PROTEIN-RELATED"/>
    <property type="match status" value="1"/>
</dbReference>
<protein>
    <submittedName>
        <fullName evidence="2">MarR family transcriptional regulator</fullName>
    </submittedName>
</protein>
<comment type="caution">
    <text evidence="2">The sequence shown here is derived from an EMBL/GenBank/DDBJ whole genome shotgun (WGS) entry which is preliminary data.</text>
</comment>
<proteinExistence type="predicted"/>
<gene>
    <name evidence="2" type="ORF">VP06_01465</name>
</gene>
<evidence type="ECO:0000313" key="2">
    <source>
        <dbReference type="EMBL" id="KMO41083.1"/>
    </source>
</evidence>
<dbReference type="SUPFAM" id="SSF46785">
    <property type="entry name" value="Winged helix' DNA-binding domain"/>
    <property type="match status" value="1"/>
</dbReference>
<dbReference type="GO" id="GO:0006950">
    <property type="term" value="P:response to stress"/>
    <property type="evidence" value="ECO:0007669"/>
    <property type="project" value="TreeGrafter"/>
</dbReference>
<dbReference type="InterPro" id="IPR039422">
    <property type="entry name" value="MarR/SlyA-like"/>
</dbReference>
<dbReference type="InterPro" id="IPR036388">
    <property type="entry name" value="WH-like_DNA-bd_sf"/>
</dbReference>
<dbReference type="SMART" id="SM00347">
    <property type="entry name" value="HTH_MARR"/>
    <property type="match status" value="1"/>
</dbReference>
<dbReference type="PATRIC" id="fig|270351.6.peg.428"/>
<dbReference type="InterPro" id="IPR000835">
    <property type="entry name" value="HTH_MarR-typ"/>
</dbReference>
<evidence type="ECO:0000259" key="1">
    <source>
        <dbReference type="PROSITE" id="PS50995"/>
    </source>
</evidence>
<name>A0A0J6T6C1_9HYPH</name>
<dbReference type="InterPro" id="IPR036390">
    <property type="entry name" value="WH_DNA-bd_sf"/>
</dbReference>
<organism evidence="2 3">
    <name type="scientific">Methylobacterium aquaticum</name>
    <dbReference type="NCBI Taxonomy" id="270351"/>
    <lineage>
        <taxon>Bacteria</taxon>
        <taxon>Pseudomonadati</taxon>
        <taxon>Pseudomonadota</taxon>
        <taxon>Alphaproteobacteria</taxon>
        <taxon>Hyphomicrobiales</taxon>
        <taxon>Methylobacteriaceae</taxon>
        <taxon>Methylobacterium</taxon>
    </lineage>
</organism>
<dbReference type="PANTHER" id="PTHR33164">
    <property type="entry name" value="TRANSCRIPTIONAL REGULATOR, MARR FAMILY"/>
    <property type="match status" value="1"/>
</dbReference>